<comment type="subcellular location">
    <subcellularLocation>
        <location evidence="1">Cell membrane</location>
        <topology evidence="1">Multi-pass membrane protein</topology>
    </subcellularLocation>
</comment>
<evidence type="ECO:0000259" key="9">
    <source>
        <dbReference type="PROSITE" id="PS50156"/>
    </source>
</evidence>
<feature type="region of interest" description="Disordered" evidence="7">
    <location>
        <begin position="221"/>
        <end position="255"/>
    </location>
</feature>
<evidence type="ECO:0000256" key="6">
    <source>
        <dbReference type="ARBA" id="ARBA00023136"/>
    </source>
</evidence>
<feature type="compositionally biased region" description="Low complexity" evidence="7">
    <location>
        <begin position="748"/>
        <end position="757"/>
    </location>
</feature>
<dbReference type="AlphaFoldDB" id="A0A4S3TLN4"/>
<feature type="transmembrane region" description="Helical" evidence="8">
    <location>
        <begin position="824"/>
        <end position="846"/>
    </location>
</feature>
<feature type="transmembrane region" description="Helical" evidence="8">
    <location>
        <begin position="351"/>
        <end position="369"/>
    </location>
</feature>
<dbReference type="RefSeq" id="WP_141465752.1">
    <property type="nucleotide sequence ID" value="NZ_RBZW01000055.1"/>
</dbReference>
<evidence type="ECO:0000256" key="3">
    <source>
        <dbReference type="ARBA" id="ARBA00022475"/>
    </source>
</evidence>
<name>A0A4S3TLN4_9EURY</name>
<dbReference type="InterPro" id="IPR000731">
    <property type="entry name" value="SSD"/>
</dbReference>
<keyword evidence="11" id="KW-1185">Reference proteome</keyword>
<evidence type="ECO:0000313" key="10">
    <source>
        <dbReference type="EMBL" id="THE63905.1"/>
    </source>
</evidence>
<dbReference type="Proteomes" id="UP000318864">
    <property type="component" value="Unassembled WGS sequence"/>
</dbReference>
<feature type="transmembrane region" description="Helical" evidence="8">
    <location>
        <begin position="529"/>
        <end position="548"/>
    </location>
</feature>
<feature type="region of interest" description="Disordered" evidence="7">
    <location>
        <begin position="173"/>
        <end position="209"/>
    </location>
</feature>
<feature type="compositionally biased region" description="Low complexity" evidence="7">
    <location>
        <begin position="624"/>
        <end position="642"/>
    </location>
</feature>
<evidence type="ECO:0000313" key="11">
    <source>
        <dbReference type="Proteomes" id="UP000318864"/>
    </source>
</evidence>
<organism evidence="10 11">
    <name type="scientific">Salinadaptatus halalkaliphilus</name>
    <dbReference type="NCBI Taxonomy" id="2419781"/>
    <lineage>
        <taxon>Archaea</taxon>
        <taxon>Methanobacteriati</taxon>
        <taxon>Methanobacteriota</taxon>
        <taxon>Stenosarchaea group</taxon>
        <taxon>Halobacteria</taxon>
        <taxon>Halobacteriales</taxon>
        <taxon>Natrialbaceae</taxon>
        <taxon>Salinadaptatus</taxon>
    </lineage>
</organism>
<feature type="transmembrane region" description="Helical" evidence="8">
    <location>
        <begin position="935"/>
        <end position="960"/>
    </location>
</feature>
<comment type="similarity">
    <text evidence="2">Belongs to the resistance-nodulation-cell division (RND) (TC 2.A.6) family. MmpL subfamily.</text>
</comment>
<feature type="region of interest" description="Disordered" evidence="7">
    <location>
        <begin position="398"/>
        <end position="418"/>
    </location>
</feature>
<keyword evidence="5 8" id="KW-1133">Transmembrane helix</keyword>
<sequence length="970" mass="99615">MAGDLAARYARGLVARRKLVVVAVLLLTALVGAGAVLTETEDAGIGEFETGSEEEAAQEYVDTNYATGDDILTQIVVRDEGGDVLTRESLLEGLYLQRDAQNTPSMNATLSEDGATADGGFVGLENLVAIVAVFEDRVAAADGPPETDEPTLEEQIDALESRSEEEVEQLLADVLDPDGETPTPETDAGDGGGDAEPTEFLPTDYEPGSTEADARLTLFLQDDGTGGGTESEASSESDANPESEGATAGTDDGDDEIPEAVAEAQLEVESLFAERFDDGFVFGEGITDAASSSAVGDSFAIITPVALVLVLSILAITYRDIVDVCLGLVGIAVVMTWLAGILGWLEIPTSQLLIAVPFLLIGLSIDYALHVVMRYREARAGTLEAQVGDGMGANSSTAIATDPTGGDTTGDAGTDATHSDAVRGVRTGMALGLGGVALALAAATFSTGIGFLSNVVSPLSAIRDFAILSAGGIFATFVAFGVFVPALKVEVDGVLEERFGRNRAKPAFGVTPGPVNRLLSGGVVLARRVPLAVVAVALLLAVGGAYGATGIDTEFNEADFLPEDAPEWAQSLPGPLAPDTYTISDDAEYLGETFQDRDSQAEILIRGDVTDPTLLAAIEDARENGSTTASNAGGGPSAANSTIDDRPDGTAAVDGPLTVLENIAADNETVADGFENRDTTGDGVPDTDLEGLYDLAADADPDATATVLERTDDGAYESALLTVSVRGDAASQAVADDVRAFASEVENGTGDSTDAAAGGDGGELEPATDDETPVTAIATGGPVTTAVVQDALLETLVQAFAVTLAVILAFLSVLYWVRHRALSLGAVTLAPVVVALAWLLGTMAVLDVPFNSETAVITSLAIGLGVDYSIHLGERFVVERERAATDGSYGRGEQVVDALETTITGTGGALLGSAATTAAGFGVLALALAPPLQRFGLVTGLSIVFAFVACLTVLPSLLVLRERVLARLEG</sequence>
<feature type="transmembrane region" description="Helical" evidence="8">
    <location>
        <begin position="325"/>
        <end position="345"/>
    </location>
</feature>
<dbReference type="EMBL" id="RBZW01000055">
    <property type="protein sequence ID" value="THE63905.1"/>
    <property type="molecule type" value="Genomic_DNA"/>
</dbReference>
<feature type="region of interest" description="Disordered" evidence="7">
    <location>
        <begin position="624"/>
        <end position="652"/>
    </location>
</feature>
<comment type="caution">
    <text evidence="10">The sequence shown here is derived from an EMBL/GenBank/DDBJ whole genome shotgun (WGS) entry which is preliminary data.</text>
</comment>
<dbReference type="PANTHER" id="PTHR33406:SF6">
    <property type="entry name" value="MEMBRANE PROTEIN YDGH-RELATED"/>
    <property type="match status" value="1"/>
</dbReference>
<evidence type="ECO:0000256" key="4">
    <source>
        <dbReference type="ARBA" id="ARBA00022692"/>
    </source>
</evidence>
<protein>
    <submittedName>
        <fullName evidence="10">RND transporter</fullName>
    </submittedName>
</protein>
<feature type="transmembrane region" description="Helical" evidence="8">
    <location>
        <begin position="796"/>
        <end position="817"/>
    </location>
</feature>
<dbReference type="PANTHER" id="PTHR33406">
    <property type="entry name" value="MEMBRANE PROTEIN MJ1562-RELATED"/>
    <property type="match status" value="1"/>
</dbReference>
<dbReference type="InterPro" id="IPR050545">
    <property type="entry name" value="Mycobact_MmpL"/>
</dbReference>
<keyword evidence="6 8" id="KW-0472">Membrane</keyword>
<evidence type="ECO:0000256" key="7">
    <source>
        <dbReference type="SAM" id="MobiDB-lite"/>
    </source>
</evidence>
<proteinExistence type="inferred from homology"/>
<dbReference type="OrthoDB" id="42357at2157"/>
<dbReference type="Pfam" id="PF03176">
    <property type="entry name" value="MMPL"/>
    <property type="match status" value="2"/>
</dbReference>
<feature type="transmembrane region" description="Helical" evidence="8">
    <location>
        <begin position="430"/>
        <end position="453"/>
    </location>
</feature>
<feature type="transmembrane region" description="Helical" evidence="8">
    <location>
        <begin position="909"/>
        <end position="929"/>
    </location>
</feature>
<feature type="compositionally biased region" description="Acidic residues" evidence="7">
    <location>
        <begin position="762"/>
        <end position="772"/>
    </location>
</feature>
<keyword evidence="4 8" id="KW-0812">Transmembrane</keyword>
<keyword evidence="3" id="KW-1003">Cell membrane</keyword>
<feature type="region of interest" description="Disordered" evidence="7">
    <location>
        <begin position="744"/>
        <end position="774"/>
    </location>
</feature>
<dbReference type="InterPro" id="IPR004869">
    <property type="entry name" value="MMPL_dom"/>
</dbReference>
<feature type="transmembrane region" description="Helical" evidence="8">
    <location>
        <begin position="465"/>
        <end position="487"/>
    </location>
</feature>
<evidence type="ECO:0000256" key="5">
    <source>
        <dbReference type="ARBA" id="ARBA00022989"/>
    </source>
</evidence>
<feature type="region of interest" description="Disordered" evidence="7">
    <location>
        <begin position="669"/>
        <end position="689"/>
    </location>
</feature>
<feature type="transmembrane region" description="Helical" evidence="8">
    <location>
        <begin position="299"/>
        <end position="318"/>
    </location>
</feature>
<dbReference type="Gene3D" id="1.20.1640.10">
    <property type="entry name" value="Multidrug efflux transporter AcrB transmembrane domain"/>
    <property type="match status" value="2"/>
</dbReference>
<evidence type="ECO:0000256" key="2">
    <source>
        <dbReference type="ARBA" id="ARBA00010157"/>
    </source>
</evidence>
<accession>A0A4S3TLN4</accession>
<dbReference type="PROSITE" id="PS50156">
    <property type="entry name" value="SSD"/>
    <property type="match status" value="2"/>
</dbReference>
<feature type="transmembrane region" description="Helical" evidence="8">
    <location>
        <begin position="852"/>
        <end position="870"/>
    </location>
</feature>
<dbReference type="SUPFAM" id="SSF82866">
    <property type="entry name" value="Multidrug efflux transporter AcrB transmembrane domain"/>
    <property type="match status" value="2"/>
</dbReference>
<evidence type="ECO:0000256" key="8">
    <source>
        <dbReference type="SAM" id="Phobius"/>
    </source>
</evidence>
<feature type="compositionally biased region" description="Low complexity" evidence="7">
    <location>
        <begin position="398"/>
        <end position="416"/>
    </location>
</feature>
<feature type="domain" description="SSD" evidence="9">
    <location>
        <begin position="792"/>
        <end position="960"/>
    </location>
</feature>
<reference evidence="10 11" key="1">
    <citation type="submission" date="2018-10" db="EMBL/GenBank/DDBJ databases">
        <title>Natronolimnobius sp. XQ-INN 246 isolated from Inner Mongolia Autonomous Region of China.</title>
        <authorList>
            <person name="Xue Q."/>
        </authorList>
    </citation>
    <scope>NUCLEOTIDE SEQUENCE [LARGE SCALE GENOMIC DNA]</scope>
    <source>
        <strain evidence="10 11">XQ-INN 246</strain>
    </source>
</reference>
<dbReference type="GO" id="GO:0005886">
    <property type="term" value="C:plasma membrane"/>
    <property type="evidence" value="ECO:0007669"/>
    <property type="project" value="UniProtKB-SubCell"/>
</dbReference>
<evidence type="ECO:0000256" key="1">
    <source>
        <dbReference type="ARBA" id="ARBA00004651"/>
    </source>
</evidence>
<feature type="domain" description="SSD" evidence="9">
    <location>
        <begin position="327"/>
        <end position="490"/>
    </location>
</feature>
<gene>
    <name evidence="10" type="ORF">D8Y22_16430</name>
</gene>